<dbReference type="KEGG" id="mico:GDR74_06155"/>
<keyword evidence="4" id="KW-0808">Transferase</keyword>
<dbReference type="EMBL" id="CP045423">
    <property type="protein sequence ID" value="QFU15839.1"/>
    <property type="molecule type" value="Genomic_DNA"/>
</dbReference>
<reference evidence="4 5" key="1">
    <citation type="submission" date="2019-10" db="EMBL/GenBank/DDBJ databases">
        <title>Isolation, Identification of Microvirga thermotolerans HR1, a novel thermophilic bacterium and Comparative Genomics of the genus Microvirga.</title>
        <authorList>
            <person name="Li J."/>
            <person name="Zhang W."/>
            <person name="Lin M."/>
            <person name="Wang J."/>
        </authorList>
    </citation>
    <scope>NUCLEOTIDE SEQUENCE [LARGE SCALE GENOMIC DNA]</scope>
    <source>
        <strain evidence="4 5">HR1</strain>
    </source>
</reference>
<dbReference type="GO" id="GO:0003676">
    <property type="term" value="F:nucleic acid binding"/>
    <property type="evidence" value="ECO:0007669"/>
    <property type="project" value="InterPro"/>
</dbReference>
<dbReference type="PANTHER" id="PTHR47739:SF1">
    <property type="entry name" value="TRNA1(VAL) (ADENINE(37)-N6)-METHYLTRANSFERASE"/>
    <property type="match status" value="1"/>
</dbReference>
<dbReference type="InterPro" id="IPR029063">
    <property type="entry name" value="SAM-dependent_MTases_sf"/>
</dbReference>
<evidence type="ECO:0000313" key="5">
    <source>
        <dbReference type="Proteomes" id="UP000325614"/>
    </source>
</evidence>
<proteinExistence type="predicted"/>
<dbReference type="InterPro" id="IPR007848">
    <property type="entry name" value="Small_mtfrase_dom"/>
</dbReference>
<gene>
    <name evidence="4" type="ORF">GDR74_06155</name>
</gene>
<feature type="domain" description="Methyltransferase small" evidence="3">
    <location>
        <begin position="36"/>
        <end position="135"/>
    </location>
</feature>
<dbReference type="SUPFAM" id="SSF53335">
    <property type="entry name" value="S-adenosyl-L-methionine-dependent methyltransferases"/>
    <property type="match status" value="1"/>
</dbReference>
<accession>A0A5P9JUJ2</accession>
<keyword evidence="2" id="KW-0949">S-adenosyl-L-methionine</keyword>
<protein>
    <submittedName>
        <fullName evidence="4">Methyltransferase</fullName>
    </submittedName>
</protein>
<dbReference type="GO" id="GO:0008757">
    <property type="term" value="F:S-adenosylmethionine-dependent methyltransferase activity"/>
    <property type="evidence" value="ECO:0007669"/>
    <property type="project" value="UniProtKB-ARBA"/>
</dbReference>
<dbReference type="GO" id="GO:0032259">
    <property type="term" value="P:methylation"/>
    <property type="evidence" value="ECO:0007669"/>
    <property type="project" value="UniProtKB-KW"/>
</dbReference>
<keyword evidence="5" id="KW-1185">Reference proteome</keyword>
<dbReference type="Gene3D" id="3.40.50.150">
    <property type="entry name" value="Vaccinia Virus protein VP39"/>
    <property type="match status" value="1"/>
</dbReference>
<evidence type="ECO:0000256" key="2">
    <source>
        <dbReference type="ARBA" id="ARBA00022691"/>
    </source>
</evidence>
<sequence length="255" mass="26229">MSESPQSEPAADSLLGGRVLVHQPPKGHRAGTDAVLLAAAAPVRAGDTVVDVGASTGAVGLMTAVRERQARLVFVERDPDLADLCRRNCIANGVEATVAVADVLDRASRRAAGLVPGSADLVLTNPPFLEEGKARLSPDPGRSAAHALPAGGLQAWLTACIALLKPKGRLVLVHRADRLAECLGAVGGKLGGLSIRFVHPDGERPAIRLLLSGVKGSRAPLAVLPPLVLHGPGGGFTPLAAAIHRGEALLPWRDS</sequence>
<dbReference type="CDD" id="cd02440">
    <property type="entry name" value="AdoMet_MTases"/>
    <property type="match status" value="1"/>
</dbReference>
<organism evidence="4 5">
    <name type="scientific">Microvirga thermotolerans</name>
    <dbReference type="NCBI Taxonomy" id="2651334"/>
    <lineage>
        <taxon>Bacteria</taxon>
        <taxon>Pseudomonadati</taxon>
        <taxon>Pseudomonadota</taxon>
        <taxon>Alphaproteobacteria</taxon>
        <taxon>Hyphomicrobiales</taxon>
        <taxon>Methylobacteriaceae</taxon>
        <taxon>Microvirga</taxon>
    </lineage>
</organism>
<dbReference type="InterPro" id="IPR050210">
    <property type="entry name" value="tRNA_Adenine-N(6)_MTase"/>
</dbReference>
<dbReference type="AlphaFoldDB" id="A0A5P9JUJ2"/>
<dbReference type="GO" id="GO:0008170">
    <property type="term" value="F:N-methyltransferase activity"/>
    <property type="evidence" value="ECO:0007669"/>
    <property type="project" value="UniProtKB-ARBA"/>
</dbReference>
<keyword evidence="1 4" id="KW-0489">Methyltransferase</keyword>
<dbReference type="PANTHER" id="PTHR47739">
    <property type="entry name" value="TRNA1(VAL) (ADENINE(37)-N6)-METHYLTRANSFERASE"/>
    <property type="match status" value="1"/>
</dbReference>
<dbReference type="Pfam" id="PF05175">
    <property type="entry name" value="MTS"/>
    <property type="match status" value="1"/>
</dbReference>
<dbReference type="PROSITE" id="PS00092">
    <property type="entry name" value="N6_MTASE"/>
    <property type="match status" value="1"/>
</dbReference>
<name>A0A5P9JUJ2_9HYPH</name>
<evidence type="ECO:0000313" key="4">
    <source>
        <dbReference type="EMBL" id="QFU15839.1"/>
    </source>
</evidence>
<dbReference type="Proteomes" id="UP000325614">
    <property type="component" value="Chromosome"/>
</dbReference>
<evidence type="ECO:0000256" key="1">
    <source>
        <dbReference type="ARBA" id="ARBA00022603"/>
    </source>
</evidence>
<dbReference type="InterPro" id="IPR002052">
    <property type="entry name" value="DNA_methylase_N6_adenine_CS"/>
</dbReference>
<evidence type="ECO:0000259" key="3">
    <source>
        <dbReference type="Pfam" id="PF05175"/>
    </source>
</evidence>
<dbReference type="RefSeq" id="WP_152585484.1">
    <property type="nucleotide sequence ID" value="NZ_CP045423.1"/>
</dbReference>